<feature type="compositionally biased region" description="Polar residues" evidence="1">
    <location>
        <begin position="58"/>
        <end position="71"/>
    </location>
</feature>
<dbReference type="InParanoid" id="A0A543AU49"/>
<keyword evidence="4" id="KW-1185">Reference proteome</keyword>
<reference evidence="3 4" key="1">
    <citation type="submission" date="2019-06" db="EMBL/GenBank/DDBJ databases">
        <title>Sequencing the genomes of 1000 actinobacteria strains.</title>
        <authorList>
            <person name="Klenk H.-P."/>
        </authorList>
    </citation>
    <scope>NUCLEOTIDE SEQUENCE [LARGE SCALE GENOMIC DNA]</scope>
    <source>
        <strain evidence="3 4">DSM 45928</strain>
    </source>
</reference>
<keyword evidence="2" id="KW-0472">Membrane</keyword>
<evidence type="ECO:0000313" key="3">
    <source>
        <dbReference type="EMBL" id="TQL76104.1"/>
    </source>
</evidence>
<feature type="transmembrane region" description="Helical" evidence="2">
    <location>
        <begin position="20"/>
        <end position="41"/>
    </location>
</feature>
<organism evidence="3 4">
    <name type="scientific">Stackebrandtia endophytica</name>
    <dbReference type="NCBI Taxonomy" id="1496996"/>
    <lineage>
        <taxon>Bacteria</taxon>
        <taxon>Bacillati</taxon>
        <taxon>Actinomycetota</taxon>
        <taxon>Actinomycetes</taxon>
        <taxon>Glycomycetales</taxon>
        <taxon>Glycomycetaceae</taxon>
        <taxon>Stackebrandtia</taxon>
    </lineage>
</organism>
<protein>
    <submittedName>
        <fullName evidence="3">Uncharacterized protein</fullName>
    </submittedName>
</protein>
<gene>
    <name evidence="3" type="ORF">FB566_1624</name>
</gene>
<sequence>MIEFLAEQGVNNFGDTRGGALAGPTGLFIILTLAVFLVFLIKGMNKRIRRLPAEFPGQQDSTATETSTDKD</sequence>
<evidence type="ECO:0000256" key="2">
    <source>
        <dbReference type="SAM" id="Phobius"/>
    </source>
</evidence>
<evidence type="ECO:0000313" key="4">
    <source>
        <dbReference type="Proteomes" id="UP000317043"/>
    </source>
</evidence>
<evidence type="ECO:0000256" key="1">
    <source>
        <dbReference type="SAM" id="MobiDB-lite"/>
    </source>
</evidence>
<dbReference type="Proteomes" id="UP000317043">
    <property type="component" value="Unassembled WGS sequence"/>
</dbReference>
<dbReference type="EMBL" id="VFOW01000001">
    <property type="protein sequence ID" value="TQL76104.1"/>
    <property type="molecule type" value="Genomic_DNA"/>
</dbReference>
<dbReference type="AlphaFoldDB" id="A0A543AU49"/>
<dbReference type="RefSeq" id="WP_142036999.1">
    <property type="nucleotide sequence ID" value="NZ_JBHTGS010000001.1"/>
</dbReference>
<proteinExistence type="predicted"/>
<keyword evidence="2" id="KW-0812">Transmembrane</keyword>
<accession>A0A543AU49</accession>
<comment type="caution">
    <text evidence="3">The sequence shown here is derived from an EMBL/GenBank/DDBJ whole genome shotgun (WGS) entry which is preliminary data.</text>
</comment>
<dbReference type="OrthoDB" id="4775389at2"/>
<keyword evidence="2" id="KW-1133">Transmembrane helix</keyword>
<name>A0A543AU49_9ACTN</name>
<feature type="region of interest" description="Disordered" evidence="1">
    <location>
        <begin position="52"/>
        <end position="71"/>
    </location>
</feature>